<dbReference type="EMBL" id="JAYRBN010000112">
    <property type="protein sequence ID" value="KAL2724902.1"/>
    <property type="molecule type" value="Genomic_DNA"/>
</dbReference>
<accession>A0ABD2AWA5</accession>
<name>A0ABD2AWA5_VESMC</name>
<dbReference type="AlphaFoldDB" id="A0ABD2AWA5"/>
<comment type="caution">
    <text evidence="1">The sequence shown here is derived from an EMBL/GenBank/DDBJ whole genome shotgun (WGS) entry which is preliminary data.</text>
</comment>
<sequence>MVTKTGANNAGANNSSPCFEALPECCGFVTKYVTIRGSQTQTCLQTGLRVDVQQDAVGKGGDGDNRTPITWIQRTRTFTAPPILHIRFAVKEKDVEENAEEVDEEVDEKANVVVEENCERIERVSRLPLVSCPLPLQHLPLRALDDCEKDVFVLDLVDRNHSQNVANVVEIHAGVSNRNITFSTFTGNNLLYVVIDRTFVETVSVSYDSDDSIFVLSTRELSLVVRYKPTLCAYPIPHSDRNNEISLQDNTDMYVRPDSVSAHQIAYCFYSIRKFCSAILACHGNDKSKHEWSIFTEILECQKEY</sequence>
<evidence type="ECO:0000313" key="2">
    <source>
        <dbReference type="Proteomes" id="UP001607303"/>
    </source>
</evidence>
<reference evidence="1 2" key="1">
    <citation type="journal article" date="2024" name="Ann. Entomol. Soc. Am.">
        <title>Genomic analyses of the southern and eastern yellowjacket wasps (Hymenoptera: Vespidae) reveal evolutionary signatures of social life.</title>
        <authorList>
            <person name="Catto M.A."/>
            <person name="Caine P.B."/>
            <person name="Orr S.E."/>
            <person name="Hunt B.G."/>
            <person name="Goodisman M.A.D."/>
        </authorList>
    </citation>
    <scope>NUCLEOTIDE SEQUENCE [LARGE SCALE GENOMIC DNA]</scope>
    <source>
        <strain evidence="1">232</strain>
        <tissue evidence="1">Head and thorax</tissue>
    </source>
</reference>
<keyword evidence="2" id="KW-1185">Reference proteome</keyword>
<organism evidence="1 2">
    <name type="scientific">Vespula maculifrons</name>
    <name type="common">Eastern yellow jacket</name>
    <name type="synonym">Wasp</name>
    <dbReference type="NCBI Taxonomy" id="7453"/>
    <lineage>
        <taxon>Eukaryota</taxon>
        <taxon>Metazoa</taxon>
        <taxon>Ecdysozoa</taxon>
        <taxon>Arthropoda</taxon>
        <taxon>Hexapoda</taxon>
        <taxon>Insecta</taxon>
        <taxon>Pterygota</taxon>
        <taxon>Neoptera</taxon>
        <taxon>Endopterygota</taxon>
        <taxon>Hymenoptera</taxon>
        <taxon>Apocrita</taxon>
        <taxon>Aculeata</taxon>
        <taxon>Vespoidea</taxon>
        <taxon>Vespidae</taxon>
        <taxon>Vespinae</taxon>
        <taxon>Vespula</taxon>
    </lineage>
</organism>
<dbReference type="Proteomes" id="UP001607303">
    <property type="component" value="Unassembled WGS sequence"/>
</dbReference>
<evidence type="ECO:0000313" key="1">
    <source>
        <dbReference type="EMBL" id="KAL2724902.1"/>
    </source>
</evidence>
<proteinExistence type="predicted"/>
<gene>
    <name evidence="1" type="ORF">V1477_018763</name>
</gene>
<protein>
    <submittedName>
        <fullName evidence="1">Uncharacterized protein</fullName>
    </submittedName>
</protein>